<evidence type="ECO:0000313" key="2">
    <source>
        <dbReference type="Proteomes" id="UP000836404"/>
    </source>
</evidence>
<sequence>WELAQLGYFVLDDDEDSWYEEYVPNCRMDGVHTLLEVKNEAKRMSKYDEENLHEILSSSSMRIMSWQRLDALAEPEKYLNERLPLKRSILASSLHEAFSECLVTVIQLPKRLLIYAGSCFRGSLTRFADVKKANVSRGQDISQWRRGEQDPTDGSDTDLMLVYWINGPDSEESRANRSGDGPIAPHWQLVSPETDEVIEILHALQRNLWRHIHDMREWTSEARKQVNYRLRRPAERKERDEFKRWACSRISVRSADRLCAGAGP</sequence>
<evidence type="ECO:0000313" key="1">
    <source>
        <dbReference type="EMBL" id="CAD6924183.1"/>
    </source>
</evidence>
<comment type="caution">
    <text evidence="1">The sequence shown here is derived from an EMBL/GenBank/DDBJ whole genome shotgun (WGS) entry which is preliminary data.</text>
</comment>
<keyword evidence="2" id="KW-1185">Reference proteome</keyword>
<protein>
    <submittedName>
        <fullName evidence="1">Uncharacterized protein</fullName>
    </submittedName>
</protein>
<feature type="non-terminal residue" evidence="1">
    <location>
        <position position="1"/>
    </location>
</feature>
<proteinExistence type="predicted"/>
<gene>
    <name evidence="1" type="ORF">JKILLFL_G413</name>
</gene>
<name>A0A9N8QBR5_9BASI</name>
<dbReference type="Proteomes" id="UP000836404">
    <property type="component" value="Unassembled WGS sequence"/>
</dbReference>
<organism evidence="1 2">
    <name type="scientific">Tilletia laevis</name>
    <dbReference type="NCBI Taxonomy" id="157183"/>
    <lineage>
        <taxon>Eukaryota</taxon>
        <taxon>Fungi</taxon>
        <taxon>Dikarya</taxon>
        <taxon>Basidiomycota</taxon>
        <taxon>Ustilaginomycotina</taxon>
        <taxon>Exobasidiomycetes</taxon>
        <taxon>Tilletiales</taxon>
        <taxon>Tilletiaceae</taxon>
        <taxon>Tilletia</taxon>
    </lineage>
</organism>
<dbReference type="EMBL" id="CAJHJF010002181">
    <property type="protein sequence ID" value="CAD6924183.1"/>
    <property type="molecule type" value="Genomic_DNA"/>
</dbReference>
<accession>A0A9N8QBR5</accession>
<reference evidence="1 2" key="1">
    <citation type="submission" date="2020-10" db="EMBL/GenBank/DDBJ databases">
        <authorList>
            <person name="Sedaghatjoo S."/>
        </authorList>
    </citation>
    <scope>NUCLEOTIDE SEQUENCE [LARGE SCALE GENOMIC DNA]</scope>
    <source>
        <strain evidence="1 2">LLFL</strain>
    </source>
</reference>
<dbReference type="AlphaFoldDB" id="A0A9N8QBR5"/>